<dbReference type="RefSeq" id="XP_001908820.1">
    <property type="nucleotide sequence ID" value="XM_001908785.1"/>
</dbReference>
<accession>B2AYL9</accession>
<name>B2AYL9_PODAN</name>
<dbReference type="KEGG" id="pan:PODANSg5855"/>
<evidence type="ECO:0000313" key="1">
    <source>
        <dbReference type="EMBL" id="CAP69493.1"/>
    </source>
</evidence>
<dbReference type="AlphaFoldDB" id="B2AYL9"/>
<reference evidence="1" key="1">
    <citation type="journal article" date="2008" name="Genome Biol.">
        <title>The genome sequence of the model ascomycete fungus Podospora anserina.</title>
        <authorList>
            <person name="Espagne E."/>
            <person name="Lespinet O."/>
            <person name="Malagnac F."/>
            <person name="Da Silva C."/>
            <person name="Jaillon O."/>
            <person name="Porcel B.M."/>
            <person name="Couloux A."/>
            <person name="Aury J.-M."/>
            <person name="Segurens B."/>
            <person name="Poulain J."/>
            <person name="Anthouard V."/>
            <person name="Grossetete S."/>
            <person name="Khalili H."/>
            <person name="Coppin E."/>
            <person name="Dequard-Chablat M."/>
            <person name="Picard M."/>
            <person name="Contamine V."/>
            <person name="Arnaise S."/>
            <person name="Bourdais A."/>
            <person name="Berteaux-Lecellier V."/>
            <person name="Gautheret D."/>
            <person name="de Vries R.P."/>
            <person name="Battaglia E."/>
            <person name="Coutinho P.M."/>
            <person name="Danchin E.G.J."/>
            <person name="Henrissat B."/>
            <person name="El Khoury R."/>
            <person name="Sainsard-Chanet A."/>
            <person name="Boivin A."/>
            <person name="Pinan-Lucarre B."/>
            <person name="Sellem C.H."/>
            <person name="Debuchy R."/>
            <person name="Wincker P."/>
            <person name="Weissenbach J."/>
            <person name="Silar P."/>
        </authorList>
    </citation>
    <scope>NUCLEOTIDE SEQUENCE [LARGE SCALE GENOMIC DNA]</scope>
    <source>
        <strain evidence="1">S mat+</strain>
    </source>
</reference>
<dbReference type="HOGENOM" id="CLU_1563512_0_0_1"/>
<dbReference type="VEuPathDB" id="FungiDB:PODANS_1_11550"/>
<protein>
    <submittedName>
        <fullName evidence="1">Podospora anserina S mat+ genomic DNA chromosome 1, supercontig 2</fullName>
    </submittedName>
</protein>
<sequence length="171" mass="19219">MLIPYITSPSRTLAFFHGHHSISQTPPPSPPLPPLFPKPLPPLTHKPPYPLRPFQLLHLSPRNLPILLRQTPPLPQKLLLLQLPPRLPLLFLLSLHPLLKPLLPRGVLFLGRGVDLHAVVHHVEGSAAEKRRGEGAALGAVCKCFNLRPALRPHPGIKHIPHLRLLRRRQR</sequence>
<proteinExistence type="predicted"/>
<gene>
    <name evidence="1" type="ORF">PODANS_1_11550</name>
</gene>
<organism evidence="1">
    <name type="scientific">Podospora anserina (strain S / ATCC MYA-4624 / DSM 980 / FGSC 10383)</name>
    <name type="common">Pleurage anserina</name>
    <dbReference type="NCBI Taxonomy" id="515849"/>
    <lineage>
        <taxon>Eukaryota</taxon>
        <taxon>Fungi</taxon>
        <taxon>Dikarya</taxon>
        <taxon>Ascomycota</taxon>
        <taxon>Pezizomycotina</taxon>
        <taxon>Sordariomycetes</taxon>
        <taxon>Sordariomycetidae</taxon>
        <taxon>Sordariales</taxon>
        <taxon>Podosporaceae</taxon>
        <taxon>Podospora</taxon>
        <taxon>Podospora anserina</taxon>
    </lineage>
</organism>
<dbReference type="GeneID" id="6193132"/>
<reference evidence="1" key="2">
    <citation type="submission" date="2008-07" db="EMBL/GenBank/DDBJ databases">
        <authorList>
            <person name="Genoscope - CEA"/>
        </authorList>
    </citation>
    <scope>NUCLEOTIDE SEQUENCE</scope>
    <source>
        <strain evidence="1">S mat+</strain>
    </source>
</reference>
<dbReference type="EMBL" id="CU633901">
    <property type="protein sequence ID" value="CAP69493.1"/>
    <property type="molecule type" value="Genomic_DNA"/>
</dbReference>